<dbReference type="RefSeq" id="WP_406720463.1">
    <property type="nucleotide sequence ID" value="NZ_CP135443.1"/>
</dbReference>
<feature type="transmembrane region" description="Helical" evidence="6">
    <location>
        <begin position="279"/>
        <end position="297"/>
    </location>
</feature>
<evidence type="ECO:0000256" key="2">
    <source>
        <dbReference type="ARBA" id="ARBA00009853"/>
    </source>
</evidence>
<dbReference type="EMBL" id="CP135443">
    <property type="protein sequence ID" value="WRY33011.1"/>
    <property type="molecule type" value="Genomic_DNA"/>
</dbReference>
<feature type="transmembrane region" description="Helical" evidence="6">
    <location>
        <begin position="27"/>
        <end position="48"/>
    </location>
</feature>
<keyword evidence="5 6" id="KW-0472">Membrane</keyword>
<sequence>MEKTSPSARQACGPAFAPASGHAPLRAILWMLAMTLCFALVNVIVHHLGTGLPAAQASFIRYAWGILFMAPVLVRIGRRGYAPKIWALFGLRGAFNAAGVVLWFYAMARIPIADVTAIGYLNPIVVTLGGALLLGEGLAWRRIMAIVVALLGALIILRPGLREITPGHWSQLAAAVMFGGSYLLAKRLTGLAAPTEIVGMLTLVVALCLAPLAMAQWQPVSGTQVGLLGLVAVLATSAHYAMTRAFAAAPVSATQPVVFLQLVWAALAGWFVFGEAIDPYVLLGGGIIVLSVSYMAWREARLRRRVTPLSGATKQI</sequence>
<feature type="transmembrane region" description="Helical" evidence="6">
    <location>
        <begin position="117"/>
        <end position="135"/>
    </location>
</feature>
<proteinExistence type="inferred from homology"/>
<feature type="transmembrane region" description="Helical" evidence="6">
    <location>
        <begin position="197"/>
        <end position="217"/>
    </location>
</feature>
<organism evidence="8 9">
    <name type="scientific">Thioclava litoralis</name>
    <dbReference type="NCBI Taxonomy" id="3076557"/>
    <lineage>
        <taxon>Bacteria</taxon>
        <taxon>Pseudomonadati</taxon>
        <taxon>Pseudomonadota</taxon>
        <taxon>Alphaproteobacteria</taxon>
        <taxon>Rhodobacterales</taxon>
        <taxon>Paracoccaceae</taxon>
        <taxon>Thioclava</taxon>
    </lineage>
</organism>
<evidence type="ECO:0000256" key="4">
    <source>
        <dbReference type="ARBA" id="ARBA00022989"/>
    </source>
</evidence>
<feature type="transmembrane region" description="Helical" evidence="6">
    <location>
        <begin position="54"/>
        <end position="74"/>
    </location>
</feature>
<evidence type="ECO:0000256" key="5">
    <source>
        <dbReference type="ARBA" id="ARBA00023136"/>
    </source>
</evidence>
<comment type="subcellular location">
    <subcellularLocation>
        <location evidence="1">Membrane</location>
        <topology evidence="1">Multi-pass membrane protein</topology>
    </subcellularLocation>
</comment>
<keyword evidence="4 6" id="KW-1133">Transmembrane helix</keyword>
<accession>A0ABZ1DXP0</accession>
<evidence type="ECO:0000313" key="9">
    <source>
        <dbReference type="Proteomes" id="UP001623290"/>
    </source>
</evidence>
<dbReference type="PANTHER" id="PTHR22911:SF6">
    <property type="entry name" value="SOLUTE CARRIER FAMILY 35 MEMBER G1"/>
    <property type="match status" value="1"/>
</dbReference>
<evidence type="ECO:0000313" key="8">
    <source>
        <dbReference type="EMBL" id="WRY33011.1"/>
    </source>
</evidence>
<evidence type="ECO:0000259" key="7">
    <source>
        <dbReference type="Pfam" id="PF00892"/>
    </source>
</evidence>
<dbReference type="SUPFAM" id="SSF103481">
    <property type="entry name" value="Multidrug resistance efflux transporter EmrE"/>
    <property type="match status" value="2"/>
</dbReference>
<feature type="transmembrane region" description="Helical" evidence="6">
    <location>
        <begin position="223"/>
        <end position="241"/>
    </location>
</feature>
<feature type="domain" description="EamA" evidence="7">
    <location>
        <begin position="26"/>
        <end position="157"/>
    </location>
</feature>
<reference evidence="8 9" key="1">
    <citation type="submission" date="2023-09" db="EMBL/GenBank/DDBJ databases">
        <title>Thioclava shenzhenensis sp. nov., a multidrug resistant bacteria-antagonizing species isolated from coastal seawater.</title>
        <authorList>
            <person name="Long M."/>
        </authorList>
    </citation>
    <scope>NUCLEOTIDE SEQUENCE [LARGE SCALE GENOMIC DNA]</scope>
    <source>
        <strain evidence="8 9">FTW29</strain>
    </source>
</reference>
<dbReference type="InterPro" id="IPR037185">
    <property type="entry name" value="EmrE-like"/>
</dbReference>
<feature type="transmembrane region" description="Helical" evidence="6">
    <location>
        <begin position="253"/>
        <end position="273"/>
    </location>
</feature>
<feature type="transmembrane region" description="Helical" evidence="6">
    <location>
        <begin position="142"/>
        <end position="161"/>
    </location>
</feature>
<feature type="domain" description="EamA" evidence="7">
    <location>
        <begin position="169"/>
        <end position="294"/>
    </location>
</feature>
<dbReference type="InterPro" id="IPR000620">
    <property type="entry name" value="EamA_dom"/>
</dbReference>
<dbReference type="PANTHER" id="PTHR22911">
    <property type="entry name" value="ACYL-MALONYL CONDENSING ENZYME-RELATED"/>
    <property type="match status" value="1"/>
</dbReference>
<evidence type="ECO:0000256" key="1">
    <source>
        <dbReference type="ARBA" id="ARBA00004141"/>
    </source>
</evidence>
<keyword evidence="3 6" id="KW-0812">Transmembrane</keyword>
<dbReference type="Pfam" id="PF00892">
    <property type="entry name" value="EamA"/>
    <property type="match status" value="2"/>
</dbReference>
<keyword evidence="9" id="KW-1185">Reference proteome</keyword>
<evidence type="ECO:0000256" key="3">
    <source>
        <dbReference type="ARBA" id="ARBA00022692"/>
    </source>
</evidence>
<comment type="similarity">
    <text evidence="2">Belongs to the drug/metabolite transporter (DMT) superfamily. 10 TMS drug/metabolite exporter (DME) (TC 2.A.7.3) family.</text>
</comment>
<feature type="transmembrane region" description="Helical" evidence="6">
    <location>
        <begin position="167"/>
        <end position="185"/>
    </location>
</feature>
<feature type="transmembrane region" description="Helical" evidence="6">
    <location>
        <begin position="86"/>
        <end position="105"/>
    </location>
</feature>
<evidence type="ECO:0000256" key="6">
    <source>
        <dbReference type="SAM" id="Phobius"/>
    </source>
</evidence>
<name>A0ABZ1DXP0_9RHOB</name>
<dbReference type="Proteomes" id="UP001623290">
    <property type="component" value="Chromosome"/>
</dbReference>
<gene>
    <name evidence="8" type="ORF">RPE78_09915</name>
</gene>
<protein>
    <submittedName>
        <fullName evidence="8">DMT family transporter</fullName>
    </submittedName>
</protein>